<feature type="region of interest" description="Disordered" evidence="1">
    <location>
        <begin position="123"/>
        <end position="148"/>
    </location>
</feature>
<organism evidence="2 3">
    <name type="scientific">Rhamnusium bicolor</name>
    <dbReference type="NCBI Taxonomy" id="1586634"/>
    <lineage>
        <taxon>Eukaryota</taxon>
        <taxon>Metazoa</taxon>
        <taxon>Ecdysozoa</taxon>
        <taxon>Arthropoda</taxon>
        <taxon>Hexapoda</taxon>
        <taxon>Insecta</taxon>
        <taxon>Pterygota</taxon>
        <taxon>Neoptera</taxon>
        <taxon>Endopterygota</taxon>
        <taxon>Coleoptera</taxon>
        <taxon>Polyphaga</taxon>
        <taxon>Cucujiformia</taxon>
        <taxon>Chrysomeloidea</taxon>
        <taxon>Cerambycidae</taxon>
        <taxon>Lepturinae</taxon>
        <taxon>Rhagiini</taxon>
        <taxon>Rhamnusium</taxon>
    </lineage>
</organism>
<evidence type="ECO:0008006" key="4">
    <source>
        <dbReference type="Google" id="ProtNLM"/>
    </source>
</evidence>
<feature type="region of interest" description="Disordered" evidence="1">
    <location>
        <begin position="1"/>
        <end position="46"/>
    </location>
</feature>
<comment type="caution">
    <text evidence="2">The sequence shown here is derived from an EMBL/GenBank/DDBJ whole genome shotgun (WGS) entry which is preliminary data.</text>
</comment>
<keyword evidence="3" id="KW-1185">Reference proteome</keyword>
<reference evidence="2" key="1">
    <citation type="journal article" date="2023" name="Insect Mol. Biol.">
        <title>Genome sequencing provides insights into the evolution of gene families encoding plant cell wall-degrading enzymes in longhorned beetles.</title>
        <authorList>
            <person name="Shin N.R."/>
            <person name="Okamura Y."/>
            <person name="Kirsch R."/>
            <person name="Pauchet Y."/>
        </authorList>
    </citation>
    <scope>NUCLEOTIDE SEQUENCE</scope>
    <source>
        <strain evidence="2">RBIC_L_NR</strain>
    </source>
</reference>
<evidence type="ECO:0000256" key="1">
    <source>
        <dbReference type="SAM" id="MobiDB-lite"/>
    </source>
</evidence>
<evidence type="ECO:0000313" key="2">
    <source>
        <dbReference type="EMBL" id="KAJ8970693.1"/>
    </source>
</evidence>
<gene>
    <name evidence="2" type="ORF">NQ314_001075</name>
</gene>
<dbReference type="EMBL" id="JANEYF010000322">
    <property type="protein sequence ID" value="KAJ8970693.1"/>
    <property type="molecule type" value="Genomic_DNA"/>
</dbReference>
<name>A0AAV8ZSU8_9CUCU</name>
<sequence length="267" mass="31866">MSKTEAIARGNARQGFNLRGAPEGGVTKSNGNRNGTSETYAENRGYRREQEKDNLYSRGFQYRAVVWHEALKIRKYQDIIDSVQRKMVIRVARGYRTVTLEAIRVIARTIPLDLIAEERKNTFGRSDRKRRERERETEHYKNGRRDGRRRNWVEKKHREVDYHIMTQARTGHGCFKNFLYVIGKAKTEISDYCDMEDSAEHILFYCQRWEPERFKVILHMGHEITAENMIPIMLETPSNWEVIKKMLWKIMRKEEDEREKKGKQHTR</sequence>
<protein>
    <recommendedName>
        <fullName evidence="4">Reverse transcriptase domain-containing protein</fullName>
    </recommendedName>
</protein>
<dbReference type="Proteomes" id="UP001162156">
    <property type="component" value="Unassembled WGS sequence"/>
</dbReference>
<proteinExistence type="predicted"/>
<feature type="compositionally biased region" description="Basic and acidic residues" evidence="1">
    <location>
        <begin position="133"/>
        <end position="148"/>
    </location>
</feature>
<accession>A0AAV8ZSU8</accession>
<dbReference type="AlphaFoldDB" id="A0AAV8ZSU8"/>
<feature type="compositionally biased region" description="Polar residues" evidence="1">
    <location>
        <begin position="27"/>
        <end position="40"/>
    </location>
</feature>
<evidence type="ECO:0000313" key="3">
    <source>
        <dbReference type="Proteomes" id="UP001162156"/>
    </source>
</evidence>